<feature type="domain" description="PAS" evidence="1">
    <location>
        <begin position="268"/>
        <end position="312"/>
    </location>
</feature>
<evidence type="ECO:0000259" key="3">
    <source>
        <dbReference type="PROSITE" id="PS50883"/>
    </source>
</evidence>
<organism evidence="5 6">
    <name type="scientific">Devosia litorisediminis</name>
    <dbReference type="NCBI Taxonomy" id="2829817"/>
    <lineage>
        <taxon>Bacteria</taxon>
        <taxon>Pseudomonadati</taxon>
        <taxon>Pseudomonadota</taxon>
        <taxon>Alphaproteobacteria</taxon>
        <taxon>Hyphomicrobiales</taxon>
        <taxon>Devosiaceae</taxon>
        <taxon>Devosia</taxon>
    </lineage>
</organism>
<dbReference type="PANTHER" id="PTHR44757:SF4">
    <property type="entry name" value="DIGUANYLATE CYCLASE DGCE-RELATED"/>
    <property type="match status" value="1"/>
</dbReference>
<accession>A0A942I4P6</accession>
<feature type="domain" description="GGDEF" evidence="4">
    <location>
        <begin position="418"/>
        <end position="551"/>
    </location>
</feature>
<dbReference type="NCBIfam" id="TIGR00254">
    <property type="entry name" value="GGDEF"/>
    <property type="match status" value="1"/>
</dbReference>
<dbReference type="InterPro" id="IPR000160">
    <property type="entry name" value="GGDEF_dom"/>
</dbReference>
<dbReference type="SMART" id="SM00052">
    <property type="entry name" value="EAL"/>
    <property type="match status" value="1"/>
</dbReference>
<dbReference type="InterPro" id="IPR000700">
    <property type="entry name" value="PAS-assoc_C"/>
</dbReference>
<evidence type="ECO:0000259" key="1">
    <source>
        <dbReference type="PROSITE" id="PS50112"/>
    </source>
</evidence>
<dbReference type="SMART" id="SM00091">
    <property type="entry name" value="PAS"/>
    <property type="match status" value="3"/>
</dbReference>
<dbReference type="SMART" id="SM00086">
    <property type="entry name" value="PAC"/>
    <property type="match status" value="3"/>
</dbReference>
<dbReference type="CDD" id="cd01949">
    <property type="entry name" value="GGDEF"/>
    <property type="match status" value="1"/>
</dbReference>
<evidence type="ECO:0000313" key="5">
    <source>
        <dbReference type="EMBL" id="MBS3847656.1"/>
    </source>
</evidence>
<dbReference type="Gene3D" id="3.30.70.270">
    <property type="match status" value="1"/>
</dbReference>
<protein>
    <submittedName>
        <fullName evidence="5">EAL domain-containing protein</fullName>
    </submittedName>
</protein>
<dbReference type="InterPro" id="IPR013655">
    <property type="entry name" value="PAS_fold_3"/>
</dbReference>
<dbReference type="SUPFAM" id="SSF55785">
    <property type="entry name" value="PYP-like sensor domain (PAS domain)"/>
    <property type="match status" value="3"/>
</dbReference>
<dbReference type="PROSITE" id="PS50112">
    <property type="entry name" value="PAS"/>
    <property type="match status" value="1"/>
</dbReference>
<gene>
    <name evidence="5" type="ORF">KD146_02990</name>
</gene>
<dbReference type="InterPro" id="IPR000014">
    <property type="entry name" value="PAS"/>
</dbReference>
<dbReference type="Pfam" id="PF00989">
    <property type="entry name" value="PAS"/>
    <property type="match status" value="1"/>
</dbReference>
<dbReference type="CDD" id="cd01948">
    <property type="entry name" value="EAL"/>
    <property type="match status" value="1"/>
</dbReference>
<dbReference type="InterPro" id="IPR043128">
    <property type="entry name" value="Rev_trsase/Diguanyl_cyclase"/>
</dbReference>
<reference evidence="5" key="1">
    <citation type="submission" date="2021-04" db="EMBL/GenBank/DDBJ databases">
        <title>Devosia litorisediminis sp. nov., isolated from a sand dune.</title>
        <authorList>
            <person name="Park S."/>
            <person name="Yoon J.-H."/>
        </authorList>
    </citation>
    <scope>NUCLEOTIDE SEQUENCE</scope>
    <source>
        <strain evidence="5">BSSL-BM10</strain>
    </source>
</reference>
<dbReference type="InterPro" id="IPR029787">
    <property type="entry name" value="Nucleotide_cyclase"/>
</dbReference>
<dbReference type="InterPro" id="IPR001633">
    <property type="entry name" value="EAL_dom"/>
</dbReference>
<evidence type="ECO:0000313" key="6">
    <source>
        <dbReference type="Proteomes" id="UP000678281"/>
    </source>
</evidence>
<feature type="domain" description="PAC" evidence="2">
    <location>
        <begin position="87"/>
        <end position="140"/>
    </location>
</feature>
<comment type="caution">
    <text evidence="5">The sequence shown here is derived from an EMBL/GenBank/DDBJ whole genome shotgun (WGS) entry which is preliminary data.</text>
</comment>
<dbReference type="Proteomes" id="UP000678281">
    <property type="component" value="Unassembled WGS sequence"/>
</dbReference>
<keyword evidence="6" id="KW-1185">Reference proteome</keyword>
<dbReference type="GO" id="GO:0006355">
    <property type="term" value="P:regulation of DNA-templated transcription"/>
    <property type="evidence" value="ECO:0007669"/>
    <property type="project" value="InterPro"/>
</dbReference>
<sequence>MPASESTLTAGQHIWEHALHRARLGVWDWNLVTGECTYSDTWFEMLGYARGDLEQDSELWLRITHPDDRDRALESGNRHLAGETDAIETELRLRHKRGHWVWVLDRGGIIERNAAGEPTRMVGVQTDISSLKNVERALEQVNRSYDLVLEASVTGMWSYDLASGVSHWDDRTRQMFGMPALPAPLEAKIWHSFLHPEDKENAEAAHALKPEGDTPSAIRYRIVLKDGSIRHMETRTIFVPDPGTPGSILGTIRDVSEEVWAADALNMEKEKLRVTLSSISDAVLSTDTGGVITFVNPAAARLIGRPQSQLIGLSLSQVRITQTQVPLSAVFGTQTGTQTADVVRADLDDFSVRWTASAIRAADGTHLGSVYTFQDVTEQQKQQKALSFAANHDALTGLLNRSAFDAKLREHIAQADVQPITVIYIDLDYFKGLNDFAGHAAGDMALQTIGAALRDGLPQDTIVARLGGDEFAIILDTGDFDAADAIAANLLRTIQNADLGISTAHRNLGASIGVALIHDSQTAPADALAFADDACYRAKSSGRNQYAFFSRLGETATSGLTAARIVADIADARAEGRLQLYGQELRFIRDPWVCSGHVEVLARMRTRSGQMISPAEFIPAAERFGMAAPLDRWIIQTALQRHGHTMQFRGGLSLAFNLSAQTLSDPALWETIDQVISDHGVYRGNVVFEITETAAFTNFEAAERFVRAARASGCRVSLDDFGTGLSSFEYLRRFPVDTIKIDGSFIQNLTTQQFDREIVAAISTIAHNMGYDVVAEKIESPQDLNILSEMGVRFGQGFLMHRPEPLEQLIDREFAGQLQGIAQTR</sequence>
<dbReference type="SUPFAM" id="SSF55073">
    <property type="entry name" value="Nucleotide cyclase"/>
    <property type="match status" value="1"/>
</dbReference>
<dbReference type="InterPro" id="IPR001610">
    <property type="entry name" value="PAC"/>
</dbReference>
<dbReference type="Gene3D" id="3.30.450.20">
    <property type="entry name" value="PAS domain"/>
    <property type="match status" value="3"/>
</dbReference>
<dbReference type="InterPro" id="IPR035919">
    <property type="entry name" value="EAL_sf"/>
</dbReference>
<dbReference type="PROSITE" id="PS50883">
    <property type="entry name" value="EAL"/>
    <property type="match status" value="1"/>
</dbReference>
<dbReference type="Pfam" id="PF00990">
    <property type="entry name" value="GGDEF"/>
    <property type="match status" value="1"/>
</dbReference>
<dbReference type="InterPro" id="IPR035965">
    <property type="entry name" value="PAS-like_dom_sf"/>
</dbReference>
<evidence type="ECO:0000259" key="4">
    <source>
        <dbReference type="PROSITE" id="PS50887"/>
    </source>
</evidence>
<dbReference type="Pfam" id="PF00563">
    <property type="entry name" value="EAL"/>
    <property type="match status" value="1"/>
</dbReference>
<dbReference type="SUPFAM" id="SSF141868">
    <property type="entry name" value="EAL domain-like"/>
    <property type="match status" value="1"/>
</dbReference>
<dbReference type="InterPro" id="IPR013767">
    <property type="entry name" value="PAS_fold"/>
</dbReference>
<dbReference type="PANTHER" id="PTHR44757">
    <property type="entry name" value="DIGUANYLATE CYCLASE DGCP"/>
    <property type="match status" value="1"/>
</dbReference>
<dbReference type="AlphaFoldDB" id="A0A942I4P6"/>
<dbReference type="Pfam" id="PF08447">
    <property type="entry name" value="PAS_3"/>
    <property type="match status" value="2"/>
</dbReference>
<dbReference type="SMART" id="SM00267">
    <property type="entry name" value="GGDEF"/>
    <property type="match status" value="1"/>
</dbReference>
<dbReference type="PROSITE" id="PS50113">
    <property type="entry name" value="PAC"/>
    <property type="match status" value="1"/>
</dbReference>
<dbReference type="Gene3D" id="3.20.20.450">
    <property type="entry name" value="EAL domain"/>
    <property type="match status" value="1"/>
</dbReference>
<name>A0A942I4P6_9HYPH</name>
<dbReference type="PROSITE" id="PS50887">
    <property type="entry name" value="GGDEF"/>
    <property type="match status" value="1"/>
</dbReference>
<dbReference type="EMBL" id="JAGXTP010000001">
    <property type="protein sequence ID" value="MBS3847656.1"/>
    <property type="molecule type" value="Genomic_DNA"/>
</dbReference>
<evidence type="ECO:0000259" key="2">
    <source>
        <dbReference type="PROSITE" id="PS50113"/>
    </source>
</evidence>
<proteinExistence type="predicted"/>
<dbReference type="CDD" id="cd00130">
    <property type="entry name" value="PAS"/>
    <property type="match status" value="3"/>
</dbReference>
<dbReference type="RefSeq" id="WP_212657264.1">
    <property type="nucleotide sequence ID" value="NZ_JAGXTP010000001.1"/>
</dbReference>
<feature type="domain" description="EAL" evidence="3">
    <location>
        <begin position="562"/>
        <end position="817"/>
    </location>
</feature>
<dbReference type="InterPro" id="IPR052155">
    <property type="entry name" value="Biofilm_reg_signaling"/>
</dbReference>
<dbReference type="NCBIfam" id="TIGR00229">
    <property type="entry name" value="sensory_box"/>
    <property type="match status" value="3"/>
</dbReference>